<feature type="compositionally biased region" description="Polar residues" evidence="1">
    <location>
        <begin position="95"/>
        <end position="105"/>
    </location>
</feature>
<feature type="compositionally biased region" description="Low complexity" evidence="1">
    <location>
        <begin position="150"/>
        <end position="159"/>
    </location>
</feature>
<keyword evidence="3" id="KW-1185">Reference proteome</keyword>
<reference evidence="2" key="1">
    <citation type="submission" date="2020-04" db="EMBL/GenBank/DDBJ databases">
        <authorList>
            <person name="Alioto T."/>
            <person name="Alioto T."/>
            <person name="Gomez Garrido J."/>
        </authorList>
    </citation>
    <scope>NUCLEOTIDE SEQUENCE</scope>
    <source>
        <strain evidence="2">A484AB</strain>
    </source>
</reference>
<dbReference type="Proteomes" id="UP001152795">
    <property type="component" value="Unassembled WGS sequence"/>
</dbReference>
<sequence>MFWWTGREIIQKSVKLNRYVHKETEKLFFKFRFKMPVTTRRQAAASKSNVINKKANTKTMEPDSDSWDIPETNLKSSIIKTYSKKNPFRTYWTSQSKKLKTNTQDSHGELSKPAADSSVKPPRTKRSQGSLTKTTPASIRKAPPTAAKNSTQTPSIISTTSMTNVSTLRRTRNQTRLAVESMTACTMLAAKPSDGNLTVQDMSLCSMVQVGIVDLDDKMIRNSTVLADCHNMNQDFVPNDISAIEGQNELQDTVVSNYSERTPESQPIQTAAKSVKKVRFDVSEKTPKNQTNQPSAKRNIFRKTPFKNEKRKLDTDRKCPKTSSPDPNKYVSMLHCEISTLLIDDYPNKKRSRNTRSNQMTQDTEKLLDFEPLPLQCSENVGENPRDITPETCNSVKAQTNSAKRRRRLCYHPEEEEIQACVLLDHSASKTKKKSRFWVGKNLHFVSIKELQSFPDDILL</sequence>
<evidence type="ECO:0000256" key="1">
    <source>
        <dbReference type="SAM" id="MobiDB-lite"/>
    </source>
</evidence>
<protein>
    <submittedName>
        <fullName evidence="2">Uncharacterized protein</fullName>
    </submittedName>
</protein>
<dbReference type="AlphaFoldDB" id="A0A6S7HNB4"/>
<name>A0A6S7HNB4_PARCT</name>
<accession>A0A6S7HNB4</accession>
<dbReference type="OrthoDB" id="10646644at2759"/>
<feature type="compositionally biased region" description="Basic and acidic residues" evidence="1">
    <location>
        <begin position="306"/>
        <end position="319"/>
    </location>
</feature>
<evidence type="ECO:0000313" key="3">
    <source>
        <dbReference type="Proteomes" id="UP001152795"/>
    </source>
</evidence>
<gene>
    <name evidence="2" type="ORF">PACLA_8A073906</name>
</gene>
<feature type="compositionally biased region" description="Polar residues" evidence="1">
    <location>
        <begin position="127"/>
        <end position="137"/>
    </location>
</feature>
<evidence type="ECO:0000313" key="2">
    <source>
        <dbReference type="EMBL" id="CAB4006436.1"/>
    </source>
</evidence>
<organism evidence="2 3">
    <name type="scientific">Paramuricea clavata</name>
    <name type="common">Red gorgonian</name>
    <name type="synonym">Violescent sea-whip</name>
    <dbReference type="NCBI Taxonomy" id="317549"/>
    <lineage>
        <taxon>Eukaryota</taxon>
        <taxon>Metazoa</taxon>
        <taxon>Cnidaria</taxon>
        <taxon>Anthozoa</taxon>
        <taxon>Octocorallia</taxon>
        <taxon>Malacalcyonacea</taxon>
        <taxon>Plexauridae</taxon>
        <taxon>Paramuricea</taxon>
    </lineage>
</organism>
<feature type="region of interest" description="Disordered" evidence="1">
    <location>
        <begin position="279"/>
        <end position="330"/>
    </location>
</feature>
<dbReference type="EMBL" id="CACRXK020005507">
    <property type="protein sequence ID" value="CAB4006436.1"/>
    <property type="molecule type" value="Genomic_DNA"/>
</dbReference>
<comment type="caution">
    <text evidence="2">The sequence shown here is derived from an EMBL/GenBank/DDBJ whole genome shotgun (WGS) entry which is preliminary data.</text>
</comment>
<feature type="region of interest" description="Disordered" evidence="1">
    <location>
        <begin position="95"/>
        <end position="159"/>
    </location>
</feature>
<proteinExistence type="predicted"/>